<keyword evidence="6" id="KW-1185">Reference proteome</keyword>
<dbReference type="AlphaFoldDB" id="A0A0N1IKK9"/>
<dbReference type="GO" id="GO:0140664">
    <property type="term" value="F:ATP-dependent DNA damage sensor activity"/>
    <property type="evidence" value="ECO:0007669"/>
    <property type="project" value="InterPro"/>
</dbReference>
<dbReference type="SUPFAM" id="SSF48334">
    <property type="entry name" value="DNA repair protein MutS, domain III"/>
    <property type="match status" value="2"/>
</dbReference>
<comment type="similarity">
    <text evidence="1">Belongs to the DNA mismatch repair MutS family.</text>
</comment>
<dbReference type="InterPro" id="IPR007695">
    <property type="entry name" value="DNA_mismatch_repair_MutS-lik_N"/>
</dbReference>
<evidence type="ECO:0000259" key="3">
    <source>
        <dbReference type="Pfam" id="PF01624"/>
    </source>
</evidence>
<accession>A0A0N1IKK9</accession>
<dbReference type="STRING" id="76193.A0A0N1IKK9"/>
<dbReference type="InterPro" id="IPR045076">
    <property type="entry name" value="MutS"/>
</dbReference>
<dbReference type="Gene3D" id="1.10.1420.10">
    <property type="match status" value="2"/>
</dbReference>
<dbReference type="InterPro" id="IPR007696">
    <property type="entry name" value="DNA_mismatch_repair_MutS_core"/>
</dbReference>
<reference evidence="5 6" key="1">
    <citation type="journal article" date="2015" name="Nat. Commun.">
        <title>Outbred genome sequencing and CRISPR/Cas9 gene editing in butterflies.</title>
        <authorList>
            <person name="Li X."/>
            <person name="Fan D."/>
            <person name="Zhang W."/>
            <person name="Liu G."/>
            <person name="Zhang L."/>
            <person name="Zhao L."/>
            <person name="Fang X."/>
            <person name="Chen L."/>
            <person name="Dong Y."/>
            <person name="Chen Y."/>
            <person name="Ding Y."/>
            <person name="Zhao R."/>
            <person name="Feng M."/>
            <person name="Zhu Y."/>
            <person name="Feng Y."/>
            <person name="Jiang X."/>
            <person name="Zhu D."/>
            <person name="Xiang H."/>
            <person name="Feng X."/>
            <person name="Li S."/>
            <person name="Wang J."/>
            <person name="Zhang G."/>
            <person name="Kronforst M.R."/>
            <person name="Wang W."/>
        </authorList>
    </citation>
    <scope>NUCLEOTIDE SEQUENCE [LARGE SCALE GENOMIC DNA]</scope>
    <source>
        <strain evidence="5">Ya'a_city_454_Pm</strain>
        <tissue evidence="5">Whole body</tissue>
    </source>
</reference>
<dbReference type="Proteomes" id="UP000053240">
    <property type="component" value="Unassembled WGS sequence"/>
</dbReference>
<feature type="region of interest" description="Disordered" evidence="2">
    <location>
        <begin position="1"/>
        <end position="63"/>
    </location>
</feature>
<dbReference type="GO" id="GO:0032301">
    <property type="term" value="C:MutSalpha complex"/>
    <property type="evidence" value="ECO:0007669"/>
    <property type="project" value="TreeGrafter"/>
</dbReference>
<evidence type="ECO:0000259" key="4">
    <source>
        <dbReference type="Pfam" id="PF05192"/>
    </source>
</evidence>
<dbReference type="InterPro" id="IPR036187">
    <property type="entry name" value="DNA_mismatch_repair_MutS_sf"/>
</dbReference>
<name>A0A0N1IKK9_PAPMA</name>
<sequence>MILSSQEVKTPSKSKDTLHKRLQDSFKYDPNESPKSSKEKKASFNGKSKSQAKPIEQETPAATEDGDWVHCKLDWLKPEKIRDANKRRPDHPDYDPTTLYVPPDFYNTQTPGHKQWWDMKSAHYDCVLFFKVGKFYELYHMDAAVGVNELGFSYMKLVYDRKHTTGRTIKLLTTHCHSARREPLTMWTPDKTLKTLSEKYYRTNADGNWPDGLKRFLHEGDALGLTPATECYLAIKALGGCVSYLSQCLLDIQILDMSQFTEYCPPDVVNMTLTPEDKAQNKWRGGNTMVLDAITLRNLRIVNDEGCLYDKLNFCSTAMGKRLLYQWVCSPSCSLDVIKQRQQAVKTLLDNQELCQDAKNILTTLPDLERLLAKLLYQWVCSPSCSLDVIKQRQQAVKTLLDNQELCQDAKNILTTLPDLERLLAK</sequence>
<evidence type="ECO:0000313" key="5">
    <source>
        <dbReference type="EMBL" id="KPJ20946.1"/>
    </source>
</evidence>
<feature type="compositionally biased region" description="Basic and acidic residues" evidence="2">
    <location>
        <begin position="13"/>
        <end position="42"/>
    </location>
</feature>
<evidence type="ECO:0000256" key="1">
    <source>
        <dbReference type="ARBA" id="ARBA00006271"/>
    </source>
</evidence>
<dbReference type="PANTHER" id="PTHR11361:SF148">
    <property type="entry name" value="DNA MISMATCH REPAIR PROTEIN MSH6"/>
    <property type="match status" value="1"/>
</dbReference>
<protein>
    <submittedName>
        <fullName evidence="5">Probable DNA mismatch repair protein Msh6</fullName>
    </submittedName>
</protein>
<dbReference type="InParanoid" id="A0A0N1IKK9"/>
<organism evidence="5 6">
    <name type="scientific">Papilio machaon</name>
    <name type="common">Old World swallowtail butterfly</name>
    <dbReference type="NCBI Taxonomy" id="76193"/>
    <lineage>
        <taxon>Eukaryota</taxon>
        <taxon>Metazoa</taxon>
        <taxon>Ecdysozoa</taxon>
        <taxon>Arthropoda</taxon>
        <taxon>Hexapoda</taxon>
        <taxon>Insecta</taxon>
        <taxon>Pterygota</taxon>
        <taxon>Neoptera</taxon>
        <taxon>Endopterygota</taxon>
        <taxon>Lepidoptera</taxon>
        <taxon>Glossata</taxon>
        <taxon>Ditrysia</taxon>
        <taxon>Papilionoidea</taxon>
        <taxon>Papilionidae</taxon>
        <taxon>Papilioninae</taxon>
        <taxon>Papilio</taxon>
    </lineage>
</organism>
<dbReference type="Pfam" id="PF01624">
    <property type="entry name" value="MutS_I"/>
    <property type="match status" value="1"/>
</dbReference>
<feature type="domain" description="DNA mismatch repair protein MutS-like N-terminal" evidence="3">
    <location>
        <begin position="110"/>
        <end position="163"/>
    </location>
</feature>
<gene>
    <name evidence="5" type="ORF">RR48_00760</name>
</gene>
<dbReference type="SUPFAM" id="SSF55271">
    <property type="entry name" value="DNA repair protein MutS, domain I"/>
    <property type="match status" value="1"/>
</dbReference>
<evidence type="ECO:0000256" key="2">
    <source>
        <dbReference type="SAM" id="MobiDB-lite"/>
    </source>
</evidence>
<feature type="domain" description="DNA mismatch repair protein MutS core" evidence="4">
    <location>
        <begin position="295"/>
        <end position="375"/>
    </location>
</feature>
<feature type="compositionally biased region" description="Polar residues" evidence="2">
    <location>
        <begin position="1"/>
        <end position="11"/>
    </location>
</feature>
<dbReference type="Pfam" id="PF05192">
    <property type="entry name" value="MutS_III"/>
    <property type="match status" value="1"/>
</dbReference>
<dbReference type="Gene3D" id="3.40.1170.10">
    <property type="entry name" value="DNA repair protein MutS, domain I"/>
    <property type="match status" value="1"/>
</dbReference>
<dbReference type="EMBL" id="LADJ01009751">
    <property type="protein sequence ID" value="KPJ20946.1"/>
    <property type="molecule type" value="Genomic_DNA"/>
</dbReference>
<evidence type="ECO:0000313" key="6">
    <source>
        <dbReference type="Proteomes" id="UP000053240"/>
    </source>
</evidence>
<proteinExistence type="inferred from homology"/>
<dbReference type="InterPro" id="IPR016151">
    <property type="entry name" value="DNA_mismatch_repair_MutS_N"/>
</dbReference>
<dbReference type="GO" id="GO:0006298">
    <property type="term" value="P:mismatch repair"/>
    <property type="evidence" value="ECO:0007669"/>
    <property type="project" value="InterPro"/>
</dbReference>
<dbReference type="GO" id="GO:0030983">
    <property type="term" value="F:mismatched DNA binding"/>
    <property type="evidence" value="ECO:0007669"/>
    <property type="project" value="InterPro"/>
</dbReference>
<dbReference type="GO" id="GO:0005524">
    <property type="term" value="F:ATP binding"/>
    <property type="evidence" value="ECO:0007669"/>
    <property type="project" value="InterPro"/>
</dbReference>
<comment type="caution">
    <text evidence="5">The sequence shown here is derived from an EMBL/GenBank/DDBJ whole genome shotgun (WGS) entry which is preliminary data.</text>
</comment>
<dbReference type="PANTHER" id="PTHR11361">
    <property type="entry name" value="DNA MISMATCH REPAIR PROTEIN MUTS FAMILY MEMBER"/>
    <property type="match status" value="1"/>
</dbReference>